<dbReference type="InterPro" id="IPR051685">
    <property type="entry name" value="Ycf3/AcsC/BcsC/TPR_MFPF"/>
</dbReference>
<accession>A0A1E3X233</accession>
<dbReference type="PANTHER" id="PTHR44943">
    <property type="entry name" value="CELLULOSE SYNTHASE OPERON PROTEIN C"/>
    <property type="match status" value="1"/>
</dbReference>
<dbReference type="AlphaFoldDB" id="A0A1E3X233"/>
<dbReference type="PROSITE" id="PS50293">
    <property type="entry name" value="TPR_REGION"/>
    <property type="match status" value="3"/>
</dbReference>
<dbReference type="InterPro" id="IPR011990">
    <property type="entry name" value="TPR-like_helical_dom_sf"/>
</dbReference>
<sequence>MGTAYGLKGLTDKAQSEFKKAIDINLNEAVAKIVFNVLPANKHSKAEIDEVKARINLGNAYKQEEKLERAKLEYEKVLELKPEHSIAKRSLSEIYYELGTSYLEEEKYNNAITVFGKALEIKPDFTQIKDVLEKAHYSLGISYAKNKELDKAILEFNRAIEINPDYAKLDRNILNLIDKGVDDGAGDDVRKEGSREDEKGDKRHKEQTEMPSRNELMDEVIVAVNEGNVKNPRFTRYQDEISFNAEKIGESDESRQEEMHLETELESKGQDVIQIQGDAVVEEKDEEKVSILDTSYEKEISNKTDSSDKVVSVQPNHSDQKAGPSSSGGIINDDQEEQAVVEGETVSVPGHRTVSYYITRNYSPNIGYNEAIEKYEDVIRKNPYDNYAFHNLAYAYYNKALHLDDAIAMREDARESNQNFFSKTILSQ</sequence>
<feature type="repeat" description="TPR" evidence="3">
    <location>
        <begin position="51"/>
        <end position="84"/>
    </location>
</feature>
<evidence type="ECO:0000256" key="4">
    <source>
        <dbReference type="SAM" id="MobiDB-lite"/>
    </source>
</evidence>
<dbReference type="SUPFAM" id="SSF48452">
    <property type="entry name" value="TPR-like"/>
    <property type="match status" value="1"/>
</dbReference>
<dbReference type="Proteomes" id="UP000094056">
    <property type="component" value="Unassembled WGS sequence"/>
</dbReference>
<reference evidence="5 6" key="1">
    <citation type="submission" date="2016-07" db="EMBL/GenBank/DDBJ databases">
        <title>Draft genome of Scalindua rubra, obtained from a brine-seawater interface in the Red Sea, sheds light on salt adaptation in anammox bacteria.</title>
        <authorList>
            <person name="Speth D.R."/>
            <person name="Lagkouvardos I."/>
            <person name="Wang Y."/>
            <person name="Qian P.-Y."/>
            <person name="Dutilh B.E."/>
            <person name="Jetten M.S."/>
        </authorList>
    </citation>
    <scope>NUCLEOTIDE SEQUENCE [LARGE SCALE GENOMIC DNA]</scope>
    <source>
        <strain evidence="5">BSI-1</strain>
    </source>
</reference>
<dbReference type="Gene3D" id="1.25.40.10">
    <property type="entry name" value="Tetratricopeptide repeat domain"/>
    <property type="match status" value="3"/>
</dbReference>
<feature type="repeat" description="TPR" evidence="3">
    <location>
        <begin position="133"/>
        <end position="166"/>
    </location>
</feature>
<feature type="repeat" description="TPR" evidence="3">
    <location>
        <begin position="92"/>
        <end position="125"/>
    </location>
</feature>
<feature type="compositionally biased region" description="Basic and acidic residues" evidence="4">
    <location>
        <begin position="185"/>
        <end position="208"/>
    </location>
</feature>
<dbReference type="InterPro" id="IPR019734">
    <property type="entry name" value="TPR_rpt"/>
</dbReference>
<feature type="compositionally biased region" description="Polar residues" evidence="4">
    <location>
        <begin position="313"/>
        <end position="329"/>
    </location>
</feature>
<proteinExistence type="predicted"/>
<keyword evidence="2 3" id="KW-0802">TPR repeat</keyword>
<dbReference type="PROSITE" id="PS50005">
    <property type="entry name" value="TPR"/>
    <property type="match status" value="3"/>
</dbReference>
<evidence type="ECO:0000313" key="5">
    <source>
        <dbReference type="EMBL" id="ODS29690.1"/>
    </source>
</evidence>
<keyword evidence="1" id="KW-0677">Repeat</keyword>
<organism evidence="5 6">
    <name type="scientific">Candidatus Scalindua rubra</name>
    <dbReference type="NCBI Taxonomy" id="1872076"/>
    <lineage>
        <taxon>Bacteria</taxon>
        <taxon>Pseudomonadati</taxon>
        <taxon>Planctomycetota</taxon>
        <taxon>Candidatus Brocadiia</taxon>
        <taxon>Candidatus Brocadiales</taxon>
        <taxon>Candidatus Scalinduaceae</taxon>
        <taxon>Candidatus Scalindua</taxon>
    </lineage>
</organism>
<dbReference type="EMBL" id="MAYW01000410">
    <property type="protein sequence ID" value="ODS29690.1"/>
    <property type="molecule type" value="Genomic_DNA"/>
</dbReference>
<evidence type="ECO:0000256" key="2">
    <source>
        <dbReference type="ARBA" id="ARBA00022803"/>
    </source>
</evidence>
<evidence type="ECO:0008006" key="7">
    <source>
        <dbReference type="Google" id="ProtNLM"/>
    </source>
</evidence>
<feature type="region of interest" description="Disordered" evidence="4">
    <location>
        <begin position="300"/>
        <end position="331"/>
    </location>
</feature>
<dbReference type="PANTHER" id="PTHR44943:SF8">
    <property type="entry name" value="TPR REPEAT-CONTAINING PROTEIN MJ0263"/>
    <property type="match status" value="1"/>
</dbReference>
<evidence type="ECO:0000313" key="6">
    <source>
        <dbReference type="Proteomes" id="UP000094056"/>
    </source>
</evidence>
<dbReference type="PATRIC" id="fig|1872076.5.peg.6264"/>
<feature type="region of interest" description="Disordered" evidence="4">
    <location>
        <begin position="185"/>
        <end position="212"/>
    </location>
</feature>
<name>A0A1E3X233_9BACT</name>
<dbReference type="Pfam" id="PF13181">
    <property type="entry name" value="TPR_8"/>
    <property type="match status" value="2"/>
</dbReference>
<evidence type="ECO:0000256" key="1">
    <source>
        <dbReference type="ARBA" id="ARBA00022737"/>
    </source>
</evidence>
<protein>
    <recommendedName>
        <fullName evidence="7">Tetratricopeptide repeat protein</fullName>
    </recommendedName>
</protein>
<gene>
    <name evidence="5" type="ORF">SCARUB_05208</name>
</gene>
<dbReference type="Pfam" id="PF00515">
    <property type="entry name" value="TPR_1"/>
    <property type="match status" value="1"/>
</dbReference>
<evidence type="ECO:0000256" key="3">
    <source>
        <dbReference type="PROSITE-ProRule" id="PRU00339"/>
    </source>
</evidence>
<dbReference type="SMART" id="SM00028">
    <property type="entry name" value="TPR"/>
    <property type="match status" value="3"/>
</dbReference>
<comment type="caution">
    <text evidence="5">The sequence shown here is derived from an EMBL/GenBank/DDBJ whole genome shotgun (WGS) entry which is preliminary data.</text>
</comment>